<dbReference type="EMBL" id="CAKKLH010000036">
    <property type="protein sequence ID" value="CAH0100472.1"/>
    <property type="molecule type" value="Genomic_DNA"/>
</dbReference>
<dbReference type="Proteomes" id="UP000789390">
    <property type="component" value="Unassembled WGS sequence"/>
</dbReference>
<organism evidence="1 2">
    <name type="scientific">Daphnia galeata</name>
    <dbReference type="NCBI Taxonomy" id="27404"/>
    <lineage>
        <taxon>Eukaryota</taxon>
        <taxon>Metazoa</taxon>
        <taxon>Ecdysozoa</taxon>
        <taxon>Arthropoda</taxon>
        <taxon>Crustacea</taxon>
        <taxon>Branchiopoda</taxon>
        <taxon>Diplostraca</taxon>
        <taxon>Cladocera</taxon>
        <taxon>Anomopoda</taxon>
        <taxon>Daphniidae</taxon>
        <taxon>Daphnia</taxon>
    </lineage>
</organism>
<dbReference type="AlphaFoldDB" id="A0A8J2WDI4"/>
<evidence type="ECO:0000313" key="1">
    <source>
        <dbReference type="EMBL" id="CAH0100472.1"/>
    </source>
</evidence>
<keyword evidence="2" id="KW-1185">Reference proteome</keyword>
<reference evidence="1" key="1">
    <citation type="submission" date="2021-11" db="EMBL/GenBank/DDBJ databases">
        <authorList>
            <person name="Schell T."/>
        </authorList>
    </citation>
    <scope>NUCLEOTIDE SEQUENCE</scope>
    <source>
        <strain evidence="1">M5</strain>
    </source>
</reference>
<proteinExistence type="predicted"/>
<name>A0A8J2WDI4_9CRUS</name>
<accession>A0A8J2WDI4</accession>
<comment type="caution">
    <text evidence="1">The sequence shown here is derived from an EMBL/GenBank/DDBJ whole genome shotgun (WGS) entry which is preliminary data.</text>
</comment>
<sequence>MAESEGRFIEEINLADDDVNEVECLEDLVTLDGTDCTECTHDDMMDSSHGSQDDIVDITPPPEVPIMKASVCFYSRII</sequence>
<gene>
    <name evidence="1" type="ORF">DGAL_LOCUS2702</name>
</gene>
<protein>
    <submittedName>
        <fullName evidence="1">Uncharacterized protein</fullName>
    </submittedName>
</protein>
<evidence type="ECO:0000313" key="2">
    <source>
        <dbReference type="Proteomes" id="UP000789390"/>
    </source>
</evidence>
<dbReference type="OrthoDB" id="10314094at2759"/>